<gene>
    <name evidence="1" type="ORF">ODALV1_LOCUS5981</name>
</gene>
<keyword evidence="2" id="KW-1185">Reference proteome</keyword>
<dbReference type="Proteomes" id="UP001642540">
    <property type="component" value="Unassembled WGS sequence"/>
</dbReference>
<sequence length="76" mass="8599">MLFFLDLVYLCRKLLRAEGNLIGRVTLALAAVPNNSSFGRERDATNVVASASNKQQYFWINHNKNLQPVKAFVVVF</sequence>
<evidence type="ECO:0008006" key="3">
    <source>
        <dbReference type="Google" id="ProtNLM"/>
    </source>
</evidence>
<organism evidence="1 2">
    <name type="scientific">Orchesella dallaii</name>
    <dbReference type="NCBI Taxonomy" id="48710"/>
    <lineage>
        <taxon>Eukaryota</taxon>
        <taxon>Metazoa</taxon>
        <taxon>Ecdysozoa</taxon>
        <taxon>Arthropoda</taxon>
        <taxon>Hexapoda</taxon>
        <taxon>Collembola</taxon>
        <taxon>Entomobryomorpha</taxon>
        <taxon>Entomobryoidea</taxon>
        <taxon>Orchesellidae</taxon>
        <taxon>Orchesellinae</taxon>
        <taxon>Orchesella</taxon>
    </lineage>
</organism>
<protein>
    <recommendedName>
        <fullName evidence="3">Secreted protein</fullName>
    </recommendedName>
</protein>
<reference evidence="1 2" key="1">
    <citation type="submission" date="2024-08" db="EMBL/GenBank/DDBJ databases">
        <authorList>
            <person name="Cucini C."/>
            <person name="Frati F."/>
        </authorList>
    </citation>
    <scope>NUCLEOTIDE SEQUENCE [LARGE SCALE GENOMIC DNA]</scope>
</reference>
<comment type="caution">
    <text evidence="1">The sequence shown here is derived from an EMBL/GenBank/DDBJ whole genome shotgun (WGS) entry which is preliminary data.</text>
</comment>
<evidence type="ECO:0000313" key="2">
    <source>
        <dbReference type="Proteomes" id="UP001642540"/>
    </source>
</evidence>
<accession>A0ABP1Q0W1</accession>
<name>A0ABP1Q0W1_9HEXA</name>
<evidence type="ECO:0000313" key="1">
    <source>
        <dbReference type="EMBL" id="CAL8085030.1"/>
    </source>
</evidence>
<proteinExistence type="predicted"/>
<dbReference type="EMBL" id="CAXLJM020000019">
    <property type="protein sequence ID" value="CAL8085030.1"/>
    <property type="molecule type" value="Genomic_DNA"/>
</dbReference>